<dbReference type="InterPro" id="IPR002577">
    <property type="entry name" value="HTH_HxlR"/>
</dbReference>
<protein>
    <submittedName>
        <fullName evidence="5">HTH-type transcriptional regulator YdeP</fullName>
    </submittedName>
</protein>
<evidence type="ECO:0000259" key="4">
    <source>
        <dbReference type="PROSITE" id="PS51118"/>
    </source>
</evidence>
<dbReference type="AlphaFoldDB" id="A0ABC8AL53"/>
<dbReference type="KEGG" id="nsr:NS506_01009"/>
<dbReference type="EMBL" id="CP017839">
    <property type="protein sequence ID" value="APA95083.1"/>
    <property type="molecule type" value="Genomic_DNA"/>
</dbReference>
<gene>
    <name evidence="5" type="ORF">NS506_01009</name>
</gene>
<keyword evidence="3" id="KW-0804">Transcription</keyword>
<dbReference type="PROSITE" id="PS51118">
    <property type="entry name" value="HTH_HXLR"/>
    <property type="match status" value="1"/>
</dbReference>
<dbReference type="InterPro" id="IPR036388">
    <property type="entry name" value="WH-like_DNA-bd_sf"/>
</dbReference>
<dbReference type="Pfam" id="PF01638">
    <property type="entry name" value="HxlR"/>
    <property type="match status" value="1"/>
</dbReference>
<evidence type="ECO:0000256" key="1">
    <source>
        <dbReference type="ARBA" id="ARBA00023015"/>
    </source>
</evidence>
<organism evidence="5 6">
    <name type="scientific">Nocardia seriolae</name>
    <dbReference type="NCBI Taxonomy" id="37332"/>
    <lineage>
        <taxon>Bacteria</taxon>
        <taxon>Bacillati</taxon>
        <taxon>Actinomycetota</taxon>
        <taxon>Actinomycetes</taxon>
        <taxon>Mycobacteriales</taxon>
        <taxon>Nocardiaceae</taxon>
        <taxon>Nocardia</taxon>
    </lineage>
</organism>
<evidence type="ECO:0000313" key="5">
    <source>
        <dbReference type="EMBL" id="APA95083.1"/>
    </source>
</evidence>
<feature type="domain" description="HTH hxlR-type" evidence="4">
    <location>
        <begin position="23"/>
        <end position="121"/>
    </location>
</feature>
<proteinExistence type="predicted"/>
<dbReference type="SUPFAM" id="SSF46785">
    <property type="entry name" value="Winged helix' DNA-binding domain"/>
    <property type="match status" value="1"/>
</dbReference>
<dbReference type="InterPro" id="IPR036390">
    <property type="entry name" value="WH_DNA-bd_sf"/>
</dbReference>
<evidence type="ECO:0000256" key="2">
    <source>
        <dbReference type="ARBA" id="ARBA00023125"/>
    </source>
</evidence>
<evidence type="ECO:0000313" key="6">
    <source>
        <dbReference type="Proteomes" id="UP000180166"/>
    </source>
</evidence>
<keyword evidence="2" id="KW-0238">DNA-binding</keyword>
<dbReference type="PANTHER" id="PTHR33204">
    <property type="entry name" value="TRANSCRIPTIONAL REGULATOR, MARR FAMILY"/>
    <property type="match status" value="1"/>
</dbReference>
<dbReference type="Proteomes" id="UP000180166">
    <property type="component" value="Chromosome"/>
</dbReference>
<name>A0ABC8AL53_9NOCA</name>
<sequence length="129" mass="14290">MNTDGDVDNTVSTDTGSMNNAVCGMSVAIDVVGGKWKMHLMWVLAEGPQRFGQIRRLLTGVSEKVLAENLRQLEASGVVHREIYPEIPPRVEYSLTELGWDLSAALRPLEEWGDRNRDRVLGRALTPAS</sequence>
<reference evidence="5 6" key="1">
    <citation type="submission" date="2016-10" db="EMBL/GenBank/DDBJ databases">
        <title>Genome sequence of Nocardia seriolae strain EM150506, isolated from Anguila japonica.</title>
        <authorList>
            <person name="Han H.-J."/>
        </authorList>
    </citation>
    <scope>NUCLEOTIDE SEQUENCE [LARGE SCALE GENOMIC DNA]</scope>
    <source>
        <strain evidence="5 6">EM150506</strain>
    </source>
</reference>
<dbReference type="Gene3D" id="1.10.10.10">
    <property type="entry name" value="Winged helix-like DNA-binding domain superfamily/Winged helix DNA-binding domain"/>
    <property type="match status" value="1"/>
</dbReference>
<evidence type="ECO:0000256" key="3">
    <source>
        <dbReference type="ARBA" id="ARBA00023163"/>
    </source>
</evidence>
<dbReference type="PANTHER" id="PTHR33204:SF29">
    <property type="entry name" value="TRANSCRIPTIONAL REGULATOR"/>
    <property type="match status" value="1"/>
</dbReference>
<accession>A0ABC8AL53</accession>
<keyword evidence="1" id="KW-0805">Transcription regulation</keyword>
<dbReference type="GO" id="GO:0003677">
    <property type="term" value="F:DNA binding"/>
    <property type="evidence" value="ECO:0007669"/>
    <property type="project" value="UniProtKB-KW"/>
</dbReference>